<evidence type="ECO:0000313" key="3">
    <source>
        <dbReference type="Proteomes" id="UP000001307"/>
    </source>
</evidence>
<evidence type="ECO:0000313" key="2">
    <source>
        <dbReference type="EMBL" id="CBY10223.1"/>
    </source>
</evidence>
<dbReference type="InParanoid" id="E4XI07"/>
<dbReference type="AlphaFoldDB" id="E4XI07"/>
<feature type="transmembrane region" description="Helical" evidence="1">
    <location>
        <begin position="81"/>
        <end position="102"/>
    </location>
</feature>
<name>E4XI07_OIKDI</name>
<gene>
    <name evidence="2" type="ORF">GSOID_T00011158001</name>
</gene>
<keyword evidence="1" id="KW-1133">Transmembrane helix</keyword>
<protein>
    <submittedName>
        <fullName evidence="2">Uncharacterized protein</fullName>
    </submittedName>
</protein>
<proteinExistence type="predicted"/>
<keyword evidence="1" id="KW-0812">Transmembrane</keyword>
<keyword evidence="3" id="KW-1185">Reference proteome</keyword>
<feature type="transmembrane region" description="Helical" evidence="1">
    <location>
        <begin position="32"/>
        <end position="53"/>
    </location>
</feature>
<reference evidence="2" key="1">
    <citation type="journal article" date="2010" name="Science">
        <title>Plasticity of animal genome architecture unmasked by rapid evolution of a pelagic tunicate.</title>
        <authorList>
            <person name="Denoeud F."/>
            <person name="Henriet S."/>
            <person name="Mungpakdee S."/>
            <person name="Aury J.M."/>
            <person name="Da Silva C."/>
            <person name="Brinkmann H."/>
            <person name="Mikhaleva J."/>
            <person name="Olsen L.C."/>
            <person name="Jubin C."/>
            <person name="Canestro C."/>
            <person name="Bouquet J.M."/>
            <person name="Danks G."/>
            <person name="Poulain J."/>
            <person name="Campsteijn C."/>
            <person name="Adamski M."/>
            <person name="Cross I."/>
            <person name="Yadetie F."/>
            <person name="Muffato M."/>
            <person name="Louis A."/>
            <person name="Butcher S."/>
            <person name="Tsagkogeorga G."/>
            <person name="Konrad A."/>
            <person name="Singh S."/>
            <person name="Jensen M.F."/>
            <person name="Cong E.H."/>
            <person name="Eikeseth-Otteraa H."/>
            <person name="Noel B."/>
            <person name="Anthouard V."/>
            <person name="Porcel B.M."/>
            <person name="Kachouri-Lafond R."/>
            <person name="Nishino A."/>
            <person name="Ugolini M."/>
            <person name="Chourrout P."/>
            <person name="Nishida H."/>
            <person name="Aasland R."/>
            <person name="Huzurbazar S."/>
            <person name="Westhof E."/>
            <person name="Delsuc F."/>
            <person name="Lehrach H."/>
            <person name="Reinhardt R."/>
            <person name="Weissenbach J."/>
            <person name="Roy S.W."/>
            <person name="Artiguenave F."/>
            <person name="Postlethwait J.H."/>
            <person name="Manak J.R."/>
            <person name="Thompson E.M."/>
            <person name="Jaillon O."/>
            <person name="Du Pasquier L."/>
            <person name="Boudinot P."/>
            <person name="Liberles D.A."/>
            <person name="Volff J.N."/>
            <person name="Philippe H."/>
            <person name="Lenhard B."/>
            <person name="Roest Crollius H."/>
            <person name="Wincker P."/>
            <person name="Chourrout D."/>
        </authorList>
    </citation>
    <scope>NUCLEOTIDE SEQUENCE [LARGE SCALE GENOMIC DNA]</scope>
</reference>
<dbReference type="Proteomes" id="UP000001307">
    <property type="component" value="Unassembled WGS sequence"/>
</dbReference>
<accession>E4XI07</accession>
<keyword evidence="1" id="KW-0472">Membrane</keyword>
<organism evidence="2">
    <name type="scientific">Oikopleura dioica</name>
    <name type="common">Tunicate</name>
    <dbReference type="NCBI Taxonomy" id="34765"/>
    <lineage>
        <taxon>Eukaryota</taxon>
        <taxon>Metazoa</taxon>
        <taxon>Chordata</taxon>
        <taxon>Tunicata</taxon>
        <taxon>Appendicularia</taxon>
        <taxon>Copelata</taxon>
        <taxon>Oikopleuridae</taxon>
        <taxon>Oikopleura</taxon>
    </lineage>
</organism>
<dbReference type="EMBL" id="FN653053">
    <property type="protein sequence ID" value="CBY10223.1"/>
    <property type="molecule type" value="Genomic_DNA"/>
</dbReference>
<sequence>MDKPVTEERAREWFSNWDMDLPSTKDIRETPYFIAFLILTIGLLSNFTVMLKISGEYGTRRIMFAPYYILKKRCRIRMIDFIFFWLSTMSMFDLLGQSLLLAQTFRGDSFVGSLTKCRAILCLQHFSRIGVSMCVFKIASYRMNLTEMGFGDFNHLNWARYPVLDENM</sequence>
<evidence type="ECO:0000256" key="1">
    <source>
        <dbReference type="SAM" id="Phobius"/>
    </source>
</evidence>